<feature type="active site" evidence="1">
    <location>
        <position position="230"/>
    </location>
</feature>
<feature type="binding site" evidence="2">
    <location>
        <begin position="234"/>
        <end position="241"/>
    </location>
    <ligand>
        <name>ATP</name>
        <dbReference type="ChEBI" id="CHEBI:30616"/>
    </ligand>
</feature>
<keyword evidence="2" id="KW-0067">ATP-binding</keyword>
<organism evidence="4 5">
    <name type="scientific">Acetobacter orleanensis</name>
    <dbReference type="NCBI Taxonomy" id="104099"/>
    <lineage>
        <taxon>Bacteria</taxon>
        <taxon>Pseudomonadati</taxon>
        <taxon>Pseudomonadota</taxon>
        <taxon>Alphaproteobacteria</taxon>
        <taxon>Acetobacterales</taxon>
        <taxon>Acetobacteraceae</taxon>
        <taxon>Acetobacter</taxon>
    </lineage>
</organism>
<dbReference type="Pfam" id="PF13784">
    <property type="entry name" value="Fic_N"/>
    <property type="match status" value="1"/>
</dbReference>
<dbReference type="PANTHER" id="PTHR13504">
    <property type="entry name" value="FIDO DOMAIN-CONTAINING PROTEIN DDB_G0283145"/>
    <property type="match status" value="1"/>
</dbReference>
<dbReference type="InterPro" id="IPR036597">
    <property type="entry name" value="Fido-like_dom_sf"/>
</dbReference>
<dbReference type="AlphaFoldDB" id="A0A4Y3TSL9"/>
<dbReference type="Gene3D" id="1.10.3290.10">
    <property type="entry name" value="Fido-like domain"/>
    <property type="match status" value="1"/>
</dbReference>
<dbReference type="EMBL" id="BJMU01000031">
    <property type="protein sequence ID" value="GEB84087.1"/>
    <property type="molecule type" value="Genomic_DNA"/>
</dbReference>
<evidence type="ECO:0000313" key="5">
    <source>
        <dbReference type="Proteomes" id="UP000317617"/>
    </source>
</evidence>
<dbReference type="GO" id="GO:0005524">
    <property type="term" value="F:ATP binding"/>
    <property type="evidence" value="ECO:0007669"/>
    <property type="project" value="UniProtKB-KW"/>
</dbReference>
<protein>
    <submittedName>
        <fullName evidence="4">Cell filamentation protein Fic</fullName>
    </submittedName>
</protein>
<evidence type="ECO:0000256" key="1">
    <source>
        <dbReference type="PIRSR" id="PIRSR640198-1"/>
    </source>
</evidence>
<proteinExistence type="predicted"/>
<dbReference type="STRING" id="104099.AD949_00350"/>
<accession>A0A4Y3TSL9</accession>
<name>A0A4Y3TSL9_9PROT</name>
<dbReference type="PROSITE" id="PS51459">
    <property type="entry name" value="FIDO"/>
    <property type="match status" value="1"/>
</dbReference>
<keyword evidence="2" id="KW-0547">Nucleotide-binding</keyword>
<dbReference type="InterPro" id="IPR025758">
    <property type="entry name" value="Fic/DOC_N"/>
</dbReference>
<feature type="domain" description="Fido" evidence="3">
    <location>
        <begin position="139"/>
        <end position="291"/>
    </location>
</feature>
<feature type="binding site" evidence="2">
    <location>
        <begin position="269"/>
        <end position="270"/>
    </location>
    <ligand>
        <name>ATP</name>
        <dbReference type="ChEBI" id="CHEBI:30616"/>
    </ligand>
</feature>
<dbReference type="RefSeq" id="WP_244463347.1">
    <property type="nucleotide sequence ID" value="NZ_BJMU01000031.1"/>
</dbReference>
<evidence type="ECO:0000313" key="4">
    <source>
        <dbReference type="EMBL" id="GEB84087.1"/>
    </source>
</evidence>
<evidence type="ECO:0000259" key="3">
    <source>
        <dbReference type="PROSITE" id="PS51459"/>
    </source>
</evidence>
<dbReference type="InterPro" id="IPR003812">
    <property type="entry name" value="Fido"/>
</dbReference>
<dbReference type="InterPro" id="IPR040198">
    <property type="entry name" value="Fido_containing"/>
</dbReference>
<dbReference type="Pfam" id="PF02661">
    <property type="entry name" value="Fic"/>
    <property type="match status" value="1"/>
</dbReference>
<reference evidence="4 5" key="1">
    <citation type="submission" date="2019-06" db="EMBL/GenBank/DDBJ databases">
        <title>Whole genome shotgun sequence of Acetobacter orleanensis NBRC 13752.</title>
        <authorList>
            <person name="Hosoyama A."/>
            <person name="Uohara A."/>
            <person name="Ohji S."/>
            <person name="Ichikawa N."/>
        </authorList>
    </citation>
    <scope>NUCLEOTIDE SEQUENCE [LARGE SCALE GENOMIC DNA]</scope>
    <source>
        <strain evidence="4 5">NBRC 13752</strain>
    </source>
</reference>
<dbReference type="Proteomes" id="UP000317617">
    <property type="component" value="Unassembled WGS sequence"/>
</dbReference>
<comment type="caution">
    <text evidence="4">The sequence shown here is derived from an EMBL/GenBank/DDBJ whole genome shotgun (WGS) entry which is preliminary data.</text>
</comment>
<keyword evidence="5" id="KW-1185">Reference proteome</keyword>
<sequence length="402" mass="44647">MFKVFLVNRQDLTGGVRECLARLPSPYESHYGVLPPPPPESGVYLDKITALHSQAMAALGQIAEWAQASTDPYLISRTLRSREAVSSSAMEGTHSTLDELLIVDEDDELATQETRQVRDYALALEKFLPLASASGRTVFTLDTVLALHREVMKHDTSYIGTPGALRTTVVWIGGSRHDIAYSTYNPPPPDRVPQCLQSTLDYLAGDGMQMMTQSLITRIAIAHAHFEAVHPFRDGNGRVGRLLIPMMLAAEKEPPLYLSSYIEAYKQDYYDALKQAQQKLNWLPLITFMSQAIIGTMQEFKAVRKATKTLKAEWLGRRSYRKNSAALRALDVLIDCPVITATRLGKILDISAPATKTALEQLQTAGILVERTGYARNRIFSAPEVMAIINRPFGERELDSPA</sequence>
<gene>
    <name evidence="4" type="ORF">AOR01nite_25640</name>
</gene>
<dbReference type="SUPFAM" id="SSF140931">
    <property type="entry name" value="Fic-like"/>
    <property type="match status" value="1"/>
</dbReference>
<evidence type="ECO:0000256" key="2">
    <source>
        <dbReference type="PIRSR" id="PIRSR640198-2"/>
    </source>
</evidence>
<dbReference type="PANTHER" id="PTHR13504:SF38">
    <property type="entry name" value="FIDO DOMAIN-CONTAINING PROTEIN"/>
    <property type="match status" value="1"/>
</dbReference>